<accession>A0AAV2BU22</accession>
<gene>
    <name evidence="3" type="ORF">LARSCL_LOCUS21257</name>
</gene>
<dbReference type="Proteomes" id="UP001497382">
    <property type="component" value="Unassembled WGS sequence"/>
</dbReference>
<evidence type="ECO:0000256" key="1">
    <source>
        <dbReference type="SAM" id="Phobius"/>
    </source>
</evidence>
<keyword evidence="2" id="KW-0732">Signal</keyword>
<sequence length="125" mass="14083">MMKMSFLNSLAASLSMMTATSMDRHHSTITLVDLHLLTVAPKQGDEEEKGIYLGDESRPILNVFRLTTTKRYVKEDRTTPTSFPVEYAKNNLVEDLLSFISFATMITILVSLSVAMFLLGRILFC</sequence>
<proteinExistence type="predicted"/>
<feature type="chain" id="PRO_5043584362" evidence="2">
    <location>
        <begin position="20"/>
        <end position="125"/>
    </location>
</feature>
<dbReference type="AlphaFoldDB" id="A0AAV2BU22"/>
<keyword evidence="1" id="KW-0472">Membrane</keyword>
<feature type="transmembrane region" description="Helical" evidence="1">
    <location>
        <begin position="96"/>
        <end position="119"/>
    </location>
</feature>
<protein>
    <submittedName>
        <fullName evidence="3">Uncharacterized protein</fullName>
    </submittedName>
</protein>
<keyword evidence="4" id="KW-1185">Reference proteome</keyword>
<organism evidence="3 4">
    <name type="scientific">Larinioides sclopetarius</name>
    <dbReference type="NCBI Taxonomy" id="280406"/>
    <lineage>
        <taxon>Eukaryota</taxon>
        <taxon>Metazoa</taxon>
        <taxon>Ecdysozoa</taxon>
        <taxon>Arthropoda</taxon>
        <taxon>Chelicerata</taxon>
        <taxon>Arachnida</taxon>
        <taxon>Araneae</taxon>
        <taxon>Araneomorphae</taxon>
        <taxon>Entelegynae</taxon>
        <taxon>Araneoidea</taxon>
        <taxon>Araneidae</taxon>
        <taxon>Larinioides</taxon>
    </lineage>
</organism>
<comment type="caution">
    <text evidence="3">The sequence shown here is derived from an EMBL/GenBank/DDBJ whole genome shotgun (WGS) entry which is preliminary data.</text>
</comment>
<evidence type="ECO:0000313" key="4">
    <source>
        <dbReference type="Proteomes" id="UP001497382"/>
    </source>
</evidence>
<keyword evidence="1" id="KW-0812">Transmembrane</keyword>
<keyword evidence="1" id="KW-1133">Transmembrane helix</keyword>
<dbReference type="EMBL" id="CAXIEN010000492">
    <property type="protein sequence ID" value="CAL1299271.1"/>
    <property type="molecule type" value="Genomic_DNA"/>
</dbReference>
<reference evidence="3 4" key="1">
    <citation type="submission" date="2024-04" db="EMBL/GenBank/DDBJ databases">
        <authorList>
            <person name="Rising A."/>
            <person name="Reimegard J."/>
            <person name="Sonavane S."/>
            <person name="Akerstrom W."/>
            <person name="Nylinder S."/>
            <person name="Hedman E."/>
            <person name="Kallberg Y."/>
        </authorList>
    </citation>
    <scope>NUCLEOTIDE SEQUENCE [LARGE SCALE GENOMIC DNA]</scope>
</reference>
<feature type="signal peptide" evidence="2">
    <location>
        <begin position="1"/>
        <end position="19"/>
    </location>
</feature>
<evidence type="ECO:0000256" key="2">
    <source>
        <dbReference type="SAM" id="SignalP"/>
    </source>
</evidence>
<evidence type="ECO:0000313" key="3">
    <source>
        <dbReference type="EMBL" id="CAL1299271.1"/>
    </source>
</evidence>
<name>A0AAV2BU22_9ARAC</name>